<comment type="subunit">
    <text evidence="8">Heterohexamer.</text>
</comment>
<keyword evidence="11" id="KW-1185">Reference proteome</keyword>
<evidence type="ECO:0000256" key="4">
    <source>
        <dbReference type="ARBA" id="ARBA00022927"/>
    </source>
</evidence>
<dbReference type="AlphaFoldDB" id="A0AA40A896"/>
<feature type="domain" description="Tim10-like" evidence="9">
    <location>
        <begin position="25"/>
        <end position="88"/>
    </location>
</feature>
<evidence type="ECO:0000256" key="2">
    <source>
        <dbReference type="ARBA" id="ARBA00006720"/>
    </source>
</evidence>
<evidence type="ECO:0000256" key="7">
    <source>
        <dbReference type="ARBA" id="ARBA00023186"/>
    </source>
</evidence>
<comment type="similarity">
    <text evidence="2 8">Belongs to the small Tim family.</text>
</comment>
<dbReference type="Gene3D" id="1.10.287.810">
    <property type="entry name" value="Mitochondrial import inner membrane translocase subunit tim13 like domains"/>
    <property type="match status" value="1"/>
</dbReference>
<dbReference type="GO" id="GO:0015031">
    <property type="term" value="P:protein transport"/>
    <property type="evidence" value="ECO:0007669"/>
    <property type="project" value="UniProtKB-KW"/>
</dbReference>
<dbReference type="InterPro" id="IPR004217">
    <property type="entry name" value="Tim10-like"/>
</dbReference>
<protein>
    <recommendedName>
        <fullName evidence="8">Mitochondrial import inner membrane translocase subunit</fullName>
    </recommendedName>
</protein>
<dbReference type="Pfam" id="PF02953">
    <property type="entry name" value="zf-Tim10_DDP"/>
    <property type="match status" value="1"/>
</dbReference>
<dbReference type="Proteomes" id="UP001172102">
    <property type="component" value="Unassembled WGS sequence"/>
</dbReference>
<evidence type="ECO:0000256" key="3">
    <source>
        <dbReference type="ARBA" id="ARBA00022792"/>
    </source>
</evidence>
<dbReference type="SUPFAM" id="SSF144122">
    <property type="entry name" value="Tim10-like"/>
    <property type="match status" value="1"/>
</dbReference>
<keyword evidence="3 8" id="KW-0472">Membrane</keyword>
<keyword evidence="8" id="KW-0813">Transport</keyword>
<keyword evidence="8" id="KW-0496">Mitochondrion</keyword>
<dbReference type="InterPro" id="IPR035427">
    <property type="entry name" value="Tim10-like_dom_sf"/>
</dbReference>
<accession>A0AA40A896</accession>
<sequence>MDSVPNISPNELERLSDKDKAELRQFIGNETQRAKIQTQTHSMTEICWTKCITANSKGNKLDSSEQSCLGNCVDRFLDLNLATLKHLSSMRN</sequence>
<proteinExistence type="inferred from homology"/>
<organism evidence="10 11">
    <name type="scientific">Lasiosphaeris hirsuta</name>
    <dbReference type="NCBI Taxonomy" id="260670"/>
    <lineage>
        <taxon>Eukaryota</taxon>
        <taxon>Fungi</taxon>
        <taxon>Dikarya</taxon>
        <taxon>Ascomycota</taxon>
        <taxon>Pezizomycotina</taxon>
        <taxon>Sordariomycetes</taxon>
        <taxon>Sordariomycetidae</taxon>
        <taxon>Sordariales</taxon>
        <taxon>Lasiosphaeriaceae</taxon>
        <taxon>Lasiosphaeris</taxon>
    </lineage>
</organism>
<name>A0AA40A896_9PEZI</name>
<evidence type="ECO:0000256" key="5">
    <source>
        <dbReference type="ARBA" id="ARBA00023010"/>
    </source>
</evidence>
<gene>
    <name evidence="10" type="ORF">B0H67DRAFT_276586</name>
</gene>
<evidence type="ECO:0000313" key="11">
    <source>
        <dbReference type="Proteomes" id="UP001172102"/>
    </source>
</evidence>
<evidence type="ECO:0000256" key="8">
    <source>
        <dbReference type="RuleBase" id="RU367043"/>
    </source>
</evidence>
<evidence type="ECO:0000259" key="9">
    <source>
        <dbReference type="Pfam" id="PF02953"/>
    </source>
</evidence>
<comment type="function">
    <text evidence="8">Mitochondrial intermembrane chaperone that participates in the import and insertion of some multi-pass transmembrane proteins into the mitochondrial inner membrane. Also required for the transfer of beta-barrel precursors from the TOM complex to the sorting and assembly machinery (SAM complex) of the outer membrane. Acts as a chaperone-like protein that protects the hydrophobic precursors from aggregation and guide them through the mitochondrial intermembrane space.</text>
</comment>
<dbReference type="EMBL" id="JAUKUA010000005">
    <property type="protein sequence ID" value="KAK0711143.1"/>
    <property type="molecule type" value="Genomic_DNA"/>
</dbReference>
<evidence type="ECO:0000256" key="1">
    <source>
        <dbReference type="ARBA" id="ARBA00004137"/>
    </source>
</evidence>
<evidence type="ECO:0000256" key="6">
    <source>
        <dbReference type="ARBA" id="ARBA00023157"/>
    </source>
</evidence>
<keyword evidence="6 8" id="KW-1015">Disulfide bond</keyword>
<keyword evidence="7 8" id="KW-0143">Chaperone</keyword>
<comment type="caution">
    <text evidence="10">The sequence shown here is derived from an EMBL/GenBank/DDBJ whole genome shotgun (WGS) entry which is preliminary data.</text>
</comment>
<evidence type="ECO:0000313" key="10">
    <source>
        <dbReference type="EMBL" id="KAK0711143.1"/>
    </source>
</evidence>
<dbReference type="GO" id="GO:0005743">
    <property type="term" value="C:mitochondrial inner membrane"/>
    <property type="evidence" value="ECO:0007669"/>
    <property type="project" value="UniProtKB-SubCell"/>
</dbReference>
<comment type="domain">
    <text evidence="8">The twin CX3C motif contains 4 conserved Cys residues that form 2 disulfide bonds in the mitochondrial intermembrane space.</text>
</comment>
<keyword evidence="4 8" id="KW-0653">Protein transport</keyword>
<reference evidence="10" key="1">
    <citation type="submission" date="2023-06" db="EMBL/GenBank/DDBJ databases">
        <title>Genome-scale phylogeny and comparative genomics of the fungal order Sordariales.</title>
        <authorList>
            <consortium name="Lawrence Berkeley National Laboratory"/>
            <person name="Hensen N."/>
            <person name="Bonometti L."/>
            <person name="Westerberg I."/>
            <person name="Brannstrom I.O."/>
            <person name="Guillou S."/>
            <person name="Cros-Aarteil S."/>
            <person name="Calhoun S."/>
            <person name="Haridas S."/>
            <person name="Kuo A."/>
            <person name="Mondo S."/>
            <person name="Pangilinan J."/>
            <person name="Riley R."/>
            <person name="Labutti K."/>
            <person name="Andreopoulos B."/>
            <person name="Lipzen A."/>
            <person name="Chen C."/>
            <person name="Yanf M."/>
            <person name="Daum C."/>
            <person name="Ng V."/>
            <person name="Clum A."/>
            <person name="Steindorff A."/>
            <person name="Ohm R."/>
            <person name="Martin F."/>
            <person name="Silar P."/>
            <person name="Natvig D."/>
            <person name="Lalanne C."/>
            <person name="Gautier V."/>
            <person name="Ament-Velasquez S.L."/>
            <person name="Kruys A."/>
            <person name="Hutchinson M.I."/>
            <person name="Powell A.J."/>
            <person name="Barry K."/>
            <person name="Miller A.N."/>
            <person name="Grigoriev I.V."/>
            <person name="Debuchy R."/>
            <person name="Gladieux P."/>
            <person name="Thoren M.H."/>
            <person name="Johannesson H."/>
        </authorList>
    </citation>
    <scope>NUCLEOTIDE SEQUENCE</scope>
    <source>
        <strain evidence="10">SMH4607-1</strain>
    </source>
</reference>
<keyword evidence="5 8" id="KW-0811">Translocation</keyword>
<keyword evidence="3 8" id="KW-0999">Mitochondrion inner membrane</keyword>
<comment type="subcellular location">
    <subcellularLocation>
        <location evidence="1 8">Mitochondrion inner membrane</location>
        <topology evidence="1 8">Peripheral membrane protein</topology>
        <orientation evidence="1 8">Intermembrane side</orientation>
    </subcellularLocation>
</comment>